<gene>
    <name evidence="7" type="primary">BnaC09g41750D</name>
    <name evidence="6" type="ORF">DARMORV10_C09P60930.1</name>
    <name evidence="7" type="ORF">GSBRNA2T00035308001</name>
</gene>
<dbReference type="OMA" id="HIHDFQD"/>
<dbReference type="GO" id="GO:0070628">
    <property type="term" value="F:proteasome binding"/>
    <property type="evidence" value="ECO:0000318"/>
    <property type="project" value="GO_Central"/>
</dbReference>
<dbReference type="InterPro" id="IPR000626">
    <property type="entry name" value="Ubiquitin-like_dom"/>
</dbReference>
<comment type="similarity">
    <text evidence="1 2">Belongs to the RAD23 family.</text>
</comment>
<dbReference type="PaxDb" id="3708-A0A078GPB3"/>
<feature type="region of interest" description="Disordered" evidence="3">
    <location>
        <begin position="253"/>
        <end position="305"/>
    </location>
</feature>
<dbReference type="SMART" id="SM00213">
    <property type="entry name" value="UBQ"/>
    <property type="match status" value="1"/>
</dbReference>
<dbReference type="InterPro" id="IPR015360">
    <property type="entry name" value="XPC-bd"/>
</dbReference>
<dbReference type="Gene3D" id="3.10.20.90">
    <property type="entry name" value="Phosphatidylinositol 3-kinase Catalytic Subunit, Chain A, domain 1"/>
    <property type="match status" value="1"/>
</dbReference>
<dbReference type="PANTHER" id="PTHR10621">
    <property type="entry name" value="UV EXCISION REPAIR PROTEIN RAD23"/>
    <property type="match status" value="1"/>
</dbReference>
<evidence type="ECO:0000256" key="1">
    <source>
        <dbReference type="ARBA" id="ARBA00009878"/>
    </source>
</evidence>
<dbReference type="Pfam" id="PF00240">
    <property type="entry name" value="ubiquitin"/>
    <property type="match status" value="1"/>
</dbReference>
<keyword evidence="2" id="KW-0227">DNA damage</keyword>
<proteinExistence type="inferred from homology"/>
<feature type="compositionally biased region" description="Polar residues" evidence="3">
    <location>
        <begin position="254"/>
        <end position="267"/>
    </location>
</feature>
<dbReference type="GO" id="GO:0005654">
    <property type="term" value="C:nucleoplasm"/>
    <property type="evidence" value="ECO:0000318"/>
    <property type="project" value="GO_Central"/>
</dbReference>
<dbReference type="CDD" id="cd01805">
    <property type="entry name" value="Ubl_Rad23"/>
    <property type="match status" value="1"/>
</dbReference>
<sequence>MKILVKTLKGARFEIQVNLEDSVGDVKKNIETVMGVTAYPAAEQVLIHKGKVLKDETTVEANNVSEKSVIGVIKKKPASTGTSTASASLTALVHAAHPSSTATETPVTPTEPAWDAASNGNYESISESNIQQILEMVRGAWSREAVAYALCLAYNDLDKALEYIYFGIPVQSEDHYTTEGTQEQTQEPEETDLEWSLDSLRHTPEFEYLRPLVQSDPSLLMDFLLMLKKQNPPFFRLIQDNKADFLRLLLEQPQEPNNGGDSGNQVGESEETKVEELQADKTNNPNNEGDGGNQVGESKDTEVEVATPEDYELIERLEALGFERGDAAVAYFACNRNVQVAANHLLGYKHESRRE</sequence>
<evidence type="ECO:0000313" key="7">
    <source>
        <dbReference type="EMBL" id="CDY26493.1"/>
    </source>
</evidence>
<dbReference type="GO" id="GO:0003684">
    <property type="term" value="F:damaged DNA binding"/>
    <property type="evidence" value="ECO:0007669"/>
    <property type="project" value="UniProtKB-UniRule"/>
</dbReference>
<evidence type="ECO:0000313" key="8">
    <source>
        <dbReference type="Proteomes" id="UP000028999"/>
    </source>
</evidence>
<dbReference type="AlphaFoldDB" id="A0A078GPB3"/>
<feature type="compositionally biased region" description="Basic and acidic residues" evidence="3">
    <location>
        <begin position="270"/>
        <end position="279"/>
    </location>
</feature>
<dbReference type="GO" id="GO:0031593">
    <property type="term" value="F:polyubiquitin modification-dependent protein binding"/>
    <property type="evidence" value="ECO:0000318"/>
    <property type="project" value="GO_Central"/>
</dbReference>
<feature type="domain" description="Ubiquitin-like" evidence="5">
    <location>
        <begin position="1"/>
        <end position="79"/>
    </location>
</feature>
<dbReference type="FunFam" id="3.10.20.90:FF:000069">
    <property type="entry name" value="UV excision repair protein RAD23"/>
    <property type="match status" value="1"/>
</dbReference>
<feature type="domain" description="UBA" evidence="4">
    <location>
        <begin position="308"/>
        <end position="348"/>
    </location>
</feature>
<dbReference type="InterPro" id="IPR009060">
    <property type="entry name" value="UBA-like_sf"/>
</dbReference>
<dbReference type="PANTHER" id="PTHR10621:SF48">
    <property type="entry name" value="UBIQUITIN RECEPTOR RAD23"/>
    <property type="match status" value="1"/>
</dbReference>
<dbReference type="Pfam" id="PF00627">
    <property type="entry name" value="UBA"/>
    <property type="match status" value="1"/>
</dbReference>
<dbReference type="Gene3D" id="1.10.10.540">
    <property type="entry name" value="XPC-binding domain"/>
    <property type="match status" value="1"/>
</dbReference>
<keyword evidence="2" id="KW-0539">Nucleus</keyword>
<dbReference type="InterPro" id="IPR015940">
    <property type="entry name" value="UBA"/>
</dbReference>
<dbReference type="Gene3D" id="1.10.8.10">
    <property type="entry name" value="DNA helicase RuvA subunit, C-terminal domain"/>
    <property type="match status" value="2"/>
</dbReference>
<dbReference type="STRING" id="3708.A0A078GPB3"/>
<dbReference type="InterPro" id="IPR036353">
    <property type="entry name" value="XPC-bd_sf"/>
</dbReference>
<keyword evidence="2" id="KW-0963">Cytoplasm</keyword>
<dbReference type="Pfam" id="PF09280">
    <property type="entry name" value="XPC-binding"/>
    <property type="match status" value="1"/>
</dbReference>
<protein>
    <recommendedName>
        <fullName evidence="2">Ubiquitin receptor RAD23</fullName>
    </recommendedName>
    <alternativeName>
        <fullName evidence="2">DNA repair protein RAD23</fullName>
    </alternativeName>
</protein>
<evidence type="ECO:0000256" key="2">
    <source>
        <dbReference type="RuleBase" id="RU367049"/>
    </source>
</evidence>
<organism evidence="7 8">
    <name type="scientific">Brassica napus</name>
    <name type="common">Rape</name>
    <dbReference type="NCBI Taxonomy" id="3708"/>
    <lineage>
        <taxon>Eukaryota</taxon>
        <taxon>Viridiplantae</taxon>
        <taxon>Streptophyta</taxon>
        <taxon>Embryophyta</taxon>
        <taxon>Tracheophyta</taxon>
        <taxon>Spermatophyta</taxon>
        <taxon>Magnoliopsida</taxon>
        <taxon>eudicotyledons</taxon>
        <taxon>Gunneridae</taxon>
        <taxon>Pentapetalae</taxon>
        <taxon>rosids</taxon>
        <taxon>malvids</taxon>
        <taxon>Brassicales</taxon>
        <taxon>Brassicaceae</taxon>
        <taxon>Brassiceae</taxon>
        <taxon>Brassica</taxon>
    </lineage>
</organism>
<dbReference type="SUPFAM" id="SSF101238">
    <property type="entry name" value="XPC-binding domain"/>
    <property type="match status" value="1"/>
</dbReference>
<dbReference type="Proteomes" id="UP000028999">
    <property type="component" value="Unassembled WGS sequence"/>
</dbReference>
<dbReference type="OrthoDB" id="419317at2759"/>
<dbReference type="GO" id="GO:0043161">
    <property type="term" value="P:proteasome-mediated ubiquitin-dependent protein catabolic process"/>
    <property type="evidence" value="ECO:0000318"/>
    <property type="project" value="GO_Central"/>
</dbReference>
<dbReference type="SMR" id="A0A078GPB3"/>
<dbReference type="PROSITE" id="PS50053">
    <property type="entry name" value="UBIQUITIN_2"/>
    <property type="match status" value="1"/>
</dbReference>
<accession>A0A078GPB3</accession>
<dbReference type="SMART" id="SM00165">
    <property type="entry name" value="UBA"/>
    <property type="match status" value="2"/>
</dbReference>
<dbReference type="GO" id="GO:0006289">
    <property type="term" value="P:nucleotide-excision repair"/>
    <property type="evidence" value="ECO:0007669"/>
    <property type="project" value="UniProtKB-UniRule"/>
</dbReference>
<dbReference type="EMBL" id="LK032190">
    <property type="protein sequence ID" value="CDY26493.1"/>
    <property type="molecule type" value="Genomic_DNA"/>
</dbReference>
<dbReference type="SUPFAM" id="SSF54236">
    <property type="entry name" value="Ubiquitin-like"/>
    <property type="match status" value="1"/>
</dbReference>
<comment type="subcellular location">
    <subcellularLocation>
        <location evidence="2">Nucleus</location>
    </subcellularLocation>
    <subcellularLocation>
        <location evidence="2">Cytoplasm</location>
    </subcellularLocation>
</comment>
<evidence type="ECO:0000259" key="5">
    <source>
        <dbReference type="PROSITE" id="PS50053"/>
    </source>
</evidence>
<keyword evidence="8" id="KW-1185">Reference proteome</keyword>
<name>A0A078GPB3_BRANA</name>
<dbReference type="InterPro" id="IPR004806">
    <property type="entry name" value="Rad23"/>
</dbReference>
<evidence type="ECO:0000256" key="3">
    <source>
        <dbReference type="SAM" id="MobiDB-lite"/>
    </source>
</evidence>
<dbReference type="EMBL" id="HG994373">
    <property type="protein sequence ID" value="CAF1782722.1"/>
    <property type="molecule type" value="Genomic_DNA"/>
</dbReference>
<dbReference type="CDD" id="cd14281">
    <property type="entry name" value="UBA2_Rad23_like"/>
    <property type="match status" value="1"/>
</dbReference>
<evidence type="ECO:0000259" key="4">
    <source>
        <dbReference type="PROSITE" id="PS50030"/>
    </source>
</evidence>
<dbReference type="GO" id="GO:0005829">
    <property type="term" value="C:cytosol"/>
    <property type="evidence" value="ECO:0000318"/>
    <property type="project" value="GO_Central"/>
</dbReference>
<dbReference type="Gramene" id="CDY26493">
    <property type="protein sequence ID" value="CDY26493"/>
    <property type="gene ID" value="GSBRNA2T00035308001"/>
</dbReference>
<dbReference type="SUPFAM" id="SSF46934">
    <property type="entry name" value="UBA-like"/>
    <property type="match status" value="2"/>
</dbReference>
<reference evidence="7" key="2">
    <citation type="submission" date="2014-06" db="EMBL/GenBank/DDBJ databases">
        <authorList>
            <person name="Genoscope - CEA"/>
        </authorList>
    </citation>
    <scope>NUCLEOTIDE SEQUENCE</scope>
</reference>
<dbReference type="GO" id="GO:0043130">
    <property type="term" value="F:ubiquitin binding"/>
    <property type="evidence" value="ECO:0000318"/>
    <property type="project" value="GO_Central"/>
</dbReference>
<dbReference type="Proteomes" id="UP001295469">
    <property type="component" value="Chromosome C09"/>
</dbReference>
<dbReference type="PRINTS" id="PR01839">
    <property type="entry name" value="RAD23PROTEIN"/>
</dbReference>
<dbReference type="InterPro" id="IPR029071">
    <property type="entry name" value="Ubiquitin-like_domsf"/>
</dbReference>
<reference evidence="7 8" key="1">
    <citation type="journal article" date="2014" name="Science">
        <title>Plant genetics. Early allopolyploid evolution in the post-Neolithic Brassica napus oilseed genome.</title>
        <authorList>
            <person name="Chalhoub B."/>
            <person name="Denoeud F."/>
            <person name="Liu S."/>
            <person name="Parkin I.A."/>
            <person name="Tang H."/>
            <person name="Wang X."/>
            <person name="Chiquet J."/>
            <person name="Belcram H."/>
            <person name="Tong C."/>
            <person name="Samans B."/>
            <person name="Correa M."/>
            <person name="Da Silva C."/>
            <person name="Just J."/>
            <person name="Falentin C."/>
            <person name="Koh C.S."/>
            <person name="Le Clainche I."/>
            <person name="Bernard M."/>
            <person name="Bento P."/>
            <person name="Noel B."/>
            <person name="Labadie K."/>
            <person name="Alberti A."/>
            <person name="Charles M."/>
            <person name="Arnaud D."/>
            <person name="Guo H."/>
            <person name="Daviaud C."/>
            <person name="Alamery S."/>
            <person name="Jabbari K."/>
            <person name="Zhao M."/>
            <person name="Edger P.P."/>
            <person name="Chelaifa H."/>
            <person name="Tack D."/>
            <person name="Lassalle G."/>
            <person name="Mestiri I."/>
            <person name="Schnel N."/>
            <person name="Le Paslier M.C."/>
            <person name="Fan G."/>
            <person name="Renault V."/>
            <person name="Bayer P.E."/>
            <person name="Golicz A.A."/>
            <person name="Manoli S."/>
            <person name="Lee T.H."/>
            <person name="Thi V.H."/>
            <person name="Chalabi S."/>
            <person name="Hu Q."/>
            <person name="Fan C."/>
            <person name="Tollenaere R."/>
            <person name="Lu Y."/>
            <person name="Battail C."/>
            <person name="Shen J."/>
            <person name="Sidebottom C.H."/>
            <person name="Wang X."/>
            <person name="Canaguier A."/>
            <person name="Chauveau A."/>
            <person name="Berard A."/>
            <person name="Deniot G."/>
            <person name="Guan M."/>
            <person name="Liu Z."/>
            <person name="Sun F."/>
            <person name="Lim Y.P."/>
            <person name="Lyons E."/>
            <person name="Town C.D."/>
            <person name="Bancroft I."/>
            <person name="Wang X."/>
            <person name="Meng J."/>
            <person name="Ma J."/>
            <person name="Pires J.C."/>
            <person name="King G.J."/>
            <person name="Brunel D."/>
            <person name="Delourme R."/>
            <person name="Renard M."/>
            <person name="Aury J.M."/>
            <person name="Adams K.L."/>
            <person name="Batley J."/>
            <person name="Snowdon R.J."/>
            <person name="Tost J."/>
            <person name="Edwards D."/>
            <person name="Zhou Y."/>
            <person name="Hua W."/>
            <person name="Sharpe A.G."/>
            <person name="Paterson A.H."/>
            <person name="Guan C."/>
            <person name="Wincker P."/>
        </authorList>
    </citation>
    <scope>NUCLEOTIDE SEQUENCE [LARGE SCALE GENOMIC DNA]</scope>
    <source>
        <strain evidence="8">cv. Darmor-bzh</strain>
    </source>
</reference>
<evidence type="ECO:0000313" key="6">
    <source>
        <dbReference type="EMBL" id="CAF1782722.1"/>
    </source>
</evidence>
<keyword evidence="2" id="KW-0234">DNA repair</keyword>
<comment type="function">
    <text evidence="2">Multiubiquitin chain receptor involved in modulation of proteasomal degradation. Involved in nucleotide excision repair.</text>
</comment>
<reference evidence="6" key="3">
    <citation type="submission" date="2021-01" db="EMBL/GenBank/DDBJ databases">
        <authorList>
            <consortium name="Genoscope - CEA"/>
            <person name="William W."/>
        </authorList>
    </citation>
    <scope>NUCLEOTIDE SEQUENCE</scope>
</reference>
<dbReference type="PROSITE" id="PS50030">
    <property type="entry name" value="UBA"/>
    <property type="match status" value="1"/>
</dbReference>